<keyword evidence="3" id="KW-1185">Reference proteome</keyword>
<name>A0ABT5QMF4_9GAMM</name>
<feature type="transmembrane region" description="Helical" evidence="1">
    <location>
        <begin position="334"/>
        <end position="358"/>
    </location>
</feature>
<accession>A0ABT5QMF4</accession>
<protein>
    <submittedName>
        <fullName evidence="2">Lipid A core--O-antigen ligase</fullName>
    </submittedName>
</protein>
<dbReference type="RefSeq" id="WP_274142818.1">
    <property type="nucleotide sequence ID" value="NZ_JAJUBB010000009.1"/>
</dbReference>
<evidence type="ECO:0000256" key="1">
    <source>
        <dbReference type="SAM" id="Phobius"/>
    </source>
</evidence>
<feature type="transmembrane region" description="Helical" evidence="1">
    <location>
        <begin position="394"/>
        <end position="410"/>
    </location>
</feature>
<keyword evidence="1" id="KW-0472">Membrane</keyword>
<dbReference type="EMBL" id="JAJUBB010000009">
    <property type="protein sequence ID" value="MDD1782171.1"/>
    <property type="molecule type" value="Genomic_DNA"/>
</dbReference>
<feature type="transmembrane region" description="Helical" evidence="1">
    <location>
        <begin position="83"/>
        <end position="100"/>
    </location>
</feature>
<keyword evidence="2" id="KW-0436">Ligase</keyword>
<comment type="caution">
    <text evidence="2">The sequence shown here is derived from an EMBL/GenBank/DDBJ whole genome shotgun (WGS) entry which is preliminary data.</text>
</comment>
<feature type="transmembrane region" description="Helical" evidence="1">
    <location>
        <begin position="20"/>
        <end position="40"/>
    </location>
</feature>
<gene>
    <name evidence="2" type="ORF">LRP49_13415</name>
</gene>
<sequence length="552" mass="61608">MQTTRFHLHWPSKVASKPLLKPVLFSMAALFLLCLPLNQVPLNVEGIQHPSVALTFLLVITVICFGLFEVARQKRFSTTSITFWLAVASVLGVIPAFYAHSAPSAAIWHVTGIVLAFALFSTLQQFSFNHVQRQYLLWLPLLSGWIVSIPYVVPNILSLVELQEVYTHPTWLDKDTLSVTLLTSLALSAYLLARTKAYKRNLVPLHFLLFATPLITIIALMTLKQPWLITITLLCVILPQPFLFKFSPRLHHGIWNLAVLLGFLTAGIIGALPHAALFSPLFAESEASLLGQIFTLLSSAQFQGLGLGQSQTSLLILNLNAQEHLAPYAFTPSWLMMMAAEGGIAVWLSLGVVITMTFRRLLDAPNGTRLMLFAILLPALLGMTATAFAQSNPILLVLFIVLLYWVDNLTARYSRHITRPSLAIKVIASTLLTLSTITVVSSVYLGQQAAQAHGLSTYKLTQYQFHPWWKTHFEDEVATRVFLKNVESNDLRAQRHYLARLTQKVSSSPSVKGYQNLIDVAVLTNNMAIAHQIKEEASQLFPHHTFQPKRFE</sequence>
<feature type="transmembrane region" description="Helical" evidence="1">
    <location>
        <begin position="106"/>
        <end position="123"/>
    </location>
</feature>
<feature type="transmembrane region" description="Helical" evidence="1">
    <location>
        <begin position="202"/>
        <end position="221"/>
    </location>
</feature>
<keyword evidence="1" id="KW-1133">Transmembrane helix</keyword>
<evidence type="ECO:0000313" key="3">
    <source>
        <dbReference type="Proteomes" id="UP001149821"/>
    </source>
</evidence>
<feature type="transmembrane region" description="Helical" evidence="1">
    <location>
        <begin position="370"/>
        <end position="388"/>
    </location>
</feature>
<proteinExistence type="predicted"/>
<feature type="transmembrane region" description="Helical" evidence="1">
    <location>
        <begin position="422"/>
        <end position="445"/>
    </location>
</feature>
<feature type="transmembrane region" description="Helical" evidence="1">
    <location>
        <begin position="253"/>
        <end position="272"/>
    </location>
</feature>
<dbReference type="Proteomes" id="UP001149821">
    <property type="component" value="Unassembled WGS sequence"/>
</dbReference>
<feature type="transmembrane region" description="Helical" evidence="1">
    <location>
        <begin position="135"/>
        <end position="157"/>
    </location>
</feature>
<keyword evidence="1" id="KW-0812">Transmembrane</keyword>
<organism evidence="2 3">
    <name type="scientific">Enterovibrio qingdaonensis</name>
    <dbReference type="NCBI Taxonomy" id="2899818"/>
    <lineage>
        <taxon>Bacteria</taxon>
        <taxon>Pseudomonadati</taxon>
        <taxon>Pseudomonadota</taxon>
        <taxon>Gammaproteobacteria</taxon>
        <taxon>Vibrionales</taxon>
        <taxon>Vibrionaceae</taxon>
        <taxon>Enterovibrio</taxon>
    </lineage>
</organism>
<feature type="transmembrane region" description="Helical" evidence="1">
    <location>
        <begin position="177"/>
        <end position="193"/>
    </location>
</feature>
<dbReference type="GO" id="GO:0016874">
    <property type="term" value="F:ligase activity"/>
    <property type="evidence" value="ECO:0007669"/>
    <property type="project" value="UniProtKB-KW"/>
</dbReference>
<evidence type="ECO:0000313" key="2">
    <source>
        <dbReference type="EMBL" id="MDD1782171.1"/>
    </source>
</evidence>
<feature type="transmembrane region" description="Helical" evidence="1">
    <location>
        <begin position="52"/>
        <end position="71"/>
    </location>
</feature>
<feature type="transmembrane region" description="Helical" evidence="1">
    <location>
        <begin position="227"/>
        <end position="246"/>
    </location>
</feature>
<reference evidence="2" key="1">
    <citation type="submission" date="2021-12" db="EMBL/GenBank/DDBJ databases">
        <title>Enterovibrio ZSDZ35 sp. nov. and Enterovibrio ZSDZ42 sp. nov., isolated from coastal seawater in Qingdao.</title>
        <authorList>
            <person name="Zhang P."/>
        </authorList>
    </citation>
    <scope>NUCLEOTIDE SEQUENCE</scope>
    <source>
        <strain evidence="2">ZSDZ35</strain>
    </source>
</reference>